<evidence type="ECO:0000256" key="1">
    <source>
        <dbReference type="SAM" id="MobiDB-lite"/>
    </source>
</evidence>
<organism evidence="3 4">
    <name type="scientific">Discostella pseudostelligera</name>
    <dbReference type="NCBI Taxonomy" id="259834"/>
    <lineage>
        <taxon>Eukaryota</taxon>
        <taxon>Sar</taxon>
        <taxon>Stramenopiles</taxon>
        <taxon>Ochrophyta</taxon>
        <taxon>Bacillariophyta</taxon>
        <taxon>Coscinodiscophyceae</taxon>
        <taxon>Thalassiosirophycidae</taxon>
        <taxon>Stephanodiscales</taxon>
        <taxon>Stephanodiscaceae</taxon>
        <taxon>Discostella</taxon>
    </lineage>
</organism>
<feature type="transmembrane region" description="Helical" evidence="2">
    <location>
        <begin position="253"/>
        <end position="273"/>
    </location>
</feature>
<sequence>MSITNGETTVPTPYPTYIYAFPTYAPIAPTATCTGSTPGWVDVFGNGCAWWEEYDEPGCPYGGDENTGGPKDNCCYCFGDPPLTKNPEIIEDITQLIACGISAISVWALLFAILRNSTVRSNTFNLYLVFSLVPDAVYFPWMLVNNSLSLVDDINFYTTGYYLNLLGDVFWYIELWCANFWVCARIVAASITVLWWVYENELTDLDTVHSNTVHTNTANYRLLASTYLMVGGAVTKQVINRYEPDGNSATKYFLRYTYCIYYLFGFFQVCLALTKKDIRGAFVEMWCCCRKHDYGVTRSGTFFGRLTRTTRESYGPEDDGYDVDPPNVNDATSSAVNPTVLNLDNHHPNENDGNEANTSFVESTEQNDGTIVGDIDEGKIEENCSVIDEISNEIAMSKGDKDSEQNDGTIVGDIDEEKFGENCSVVDEISNEIVMSKGDKDSEYNDGTIVGDIDEGKIEENCSVIDEISNEIVMSKGDKDSVQV</sequence>
<protein>
    <submittedName>
        <fullName evidence="3">Uncharacterized protein</fullName>
    </submittedName>
</protein>
<gene>
    <name evidence="3" type="ORF">ACHAWU_001324</name>
</gene>
<evidence type="ECO:0000313" key="3">
    <source>
        <dbReference type="EMBL" id="KAL3761808.1"/>
    </source>
</evidence>
<dbReference type="EMBL" id="JALLBG020000147">
    <property type="protein sequence ID" value="KAL3761808.1"/>
    <property type="molecule type" value="Genomic_DNA"/>
</dbReference>
<dbReference type="Proteomes" id="UP001530293">
    <property type="component" value="Unassembled WGS sequence"/>
</dbReference>
<keyword evidence="2" id="KW-0472">Membrane</keyword>
<feature type="transmembrane region" description="Helical" evidence="2">
    <location>
        <begin position="93"/>
        <end position="114"/>
    </location>
</feature>
<keyword evidence="2" id="KW-0812">Transmembrane</keyword>
<feature type="transmembrane region" description="Helical" evidence="2">
    <location>
        <begin position="180"/>
        <end position="198"/>
    </location>
</feature>
<evidence type="ECO:0000256" key="2">
    <source>
        <dbReference type="SAM" id="Phobius"/>
    </source>
</evidence>
<name>A0ABD3MD00_9STRA</name>
<comment type="caution">
    <text evidence="3">The sequence shown here is derived from an EMBL/GenBank/DDBJ whole genome shotgun (WGS) entry which is preliminary data.</text>
</comment>
<keyword evidence="2" id="KW-1133">Transmembrane helix</keyword>
<feature type="transmembrane region" description="Helical" evidence="2">
    <location>
        <begin position="126"/>
        <end position="144"/>
    </location>
</feature>
<accession>A0ABD3MD00</accession>
<feature type="region of interest" description="Disordered" evidence="1">
    <location>
        <begin position="344"/>
        <end position="377"/>
    </location>
</feature>
<feature type="compositionally biased region" description="Polar residues" evidence="1">
    <location>
        <begin position="354"/>
        <end position="369"/>
    </location>
</feature>
<feature type="transmembrane region" description="Helical" evidence="2">
    <location>
        <begin position="156"/>
        <end position="173"/>
    </location>
</feature>
<proteinExistence type="predicted"/>
<keyword evidence="4" id="KW-1185">Reference proteome</keyword>
<dbReference type="AlphaFoldDB" id="A0ABD3MD00"/>
<reference evidence="3 4" key="1">
    <citation type="submission" date="2024-10" db="EMBL/GenBank/DDBJ databases">
        <title>Updated reference genomes for cyclostephanoid diatoms.</title>
        <authorList>
            <person name="Roberts W.R."/>
            <person name="Alverson A.J."/>
        </authorList>
    </citation>
    <scope>NUCLEOTIDE SEQUENCE [LARGE SCALE GENOMIC DNA]</scope>
    <source>
        <strain evidence="3 4">AJA232-27</strain>
    </source>
</reference>
<evidence type="ECO:0000313" key="4">
    <source>
        <dbReference type="Proteomes" id="UP001530293"/>
    </source>
</evidence>